<feature type="domain" description="Cytochrome oxidase subunit I profile" evidence="4">
    <location>
        <begin position="26"/>
        <end position="459"/>
    </location>
</feature>
<comment type="caution">
    <text evidence="5">The sequence shown here is derived from an EMBL/GenBank/DDBJ whole genome shotgun (WGS) entry which is preliminary data.</text>
</comment>
<feature type="transmembrane region" description="Helical" evidence="3">
    <location>
        <begin position="107"/>
        <end position="129"/>
    </location>
</feature>
<evidence type="ECO:0000313" key="6">
    <source>
        <dbReference type="Proteomes" id="UP001165653"/>
    </source>
</evidence>
<feature type="transmembrane region" description="Helical" evidence="3">
    <location>
        <begin position="241"/>
        <end position="262"/>
    </location>
</feature>
<dbReference type="SUPFAM" id="SSF81442">
    <property type="entry name" value="Cytochrome c oxidase subunit I-like"/>
    <property type="match status" value="1"/>
</dbReference>
<keyword evidence="3" id="KW-1133">Transmembrane helix</keyword>
<feature type="transmembrane region" description="Helical" evidence="3">
    <location>
        <begin position="393"/>
        <end position="411"/>
    </location>
</feature>
<feature type="transmembrane region" description="Helical" evidence="3">
    <location>
        <begin position="27"/>
        <end position="52"/>
    </location>
</feature>
<proteinExistence type="predicted"/>
<sequence length="505" mass="54689">MSSTTSQTPVNDAVRRAQIDISLRHPVMFFFTSGAAWLAVAILLGIIASAKVHSPGFLDGVSWLTYGRVQSAHISALVYGWGCQAAFGALVWLMARLSRQECRAAGIILVAGHVWNLAISLGILAILGGAGTGMPWMEFPAFAWVPMLLAYGAIAIWSMVQFKVRPAGHVFISQWYILAALIWFPWVFASAHLLVHGFAGNPVMAAAINAWYRSALLFLFFIPTGIAAAYYLIPKVTGRPVYSYSLSSLGFWSLAIIAPWAGMQKLAGAPIPNFLPYLGAAATILFAVPAIAVGVNLLKTAAGAPDTVVNSPSLRFTLAGVICLLVLALACVFLNNPAILPGTQFSMAGYGFDILALYAFFSFIAFGMIYFVVPRITRREWLSSRLIKMHFFLSVYGVALVVIVALFGGVMQGVGLEAYKQPWEDASMRAYPYAVATTLAWCFLLFSNVFFFFHLTLMWLRLGRRSSHPTLLGHAHHDDLHDATHGPEGDIDNAGPGSAAAAHSH</sequence>
<evidence type="ECO:0000256" key="1">
    <source>
        <dbReference type="ARBA" id="ARBA00022660"/>
    </source>
</evidence>
<dbReference type="InterPro" id="IPR000883">
    <property type="entry name" value="Cyt_C_Oxase_1"/>
</dbReference>
<evidence type="ECO:0000313" key="5">
    <source>
        <dbReference type="EMBL" id="MCW1914625.1"/>
    </source>
</evidence>
<feature type="transmembrane region" description="Helical" evidence="3">
    <location>
        <begin position="141"/>
        <end position="160"/>
    </location>
</feature>
<dbReference type="Pfam" id="PF00115">
    <property type="entry name" value="COX1"/>
    <property type="match status" value="1"/>
</dbReference>
<feature type="transmembrane region" description="Helical" evidence="3">
    <location>
        <begin position="72"/>
        <end position="95"/>
    </location>
</feature>
<dbReference type="InterPro" id="IPR036927">
    <property type="entry name" value="Cyt_c_oxase-like_su1_sf"/>
</dbReference>
<organism evidence="5 6">
    <name type="scientific">Luteolibacter rhizosphaerae</name>
    <dbReference type="NCBI Taxonomy" id="2989719"/>
    <lineage>
        <taxon>Bacteria</taxon>
        <taxon>Pseudomonadati</taxon>
        <taxon>Verrucomicrobiota</taxon>
        <taxon>Verrucomicrobiia</taxon>
        <taxon>Verrucomicrobiales</taxon>
        <taxon>Verrucomicrobiaceae</taxon>
        <taxon>Luteolibacter</taxon>
    </lineage>
</organism>
<dbReference type="RefSeq" id="WP_264514160.1">
    <property type="nucleotide sequence ID" value="NZ_JAPDDR010000006.1"/>
</dbReference>
<dbReference type="InterPro" id="IPR023616">
    <property type="entry name" value="Cyt_c_oxase-like_su1_dom"/>
</dbReference>
<feature type="transmembrane region" description="Helical" evidence="3">
    <location>
        <begin position="431"/>
        <end position="460"/>
    </location>
</feature>
<feature type="transmembrane region" description="Helical" evidence="3">
    <location>
        <begin position="316"/>
        <end position="335"/>
    </location>
</feature>
<keyword evidence="1" id="KW-0813">Transport</keyword>
<keyword evidence="1" id="KW-0679">Respiratory chain</keyword>
<evidence type="ECO:0000259" key="4">
    <source>
        <dbReference type="PROSITE" id="PS50855"/>
    </source>
</evidence>
<keyword evidence="3" id="KW-0472">Membrane</keyword>
<name>A0ABT3G467_9BACT</name>
<dbReference type="Gene3D" id="1.20.210.10">
    <property type="entry name" value="Cytochrome c oxidase-like, subunit I domain"/>
    <property type="match status" value="1"/>
</dbReference>
<feature type="transmembrane region" description="Helical" evidence="3">
    <location>
        <begin position="172"/>
        <end position="195"/>
    </location>
</feature>
<keyword evidence="6" id="KW-1185">Reference proteome</keyword>
<accession>A0ABT3G467</accession>
<keyword evidence="3" id="KW-0812">Transmembrane</keyword>
<protein>
    <submittedName>
        <fullName evidence="5">Cbb3-type cytochrome c oxidase subunit I</fullName>
    </submittedName>
</protein>
<reference evidence="5" key="1">
    <citation type="submission" date="2022-10" db="EMBL/GenBank/DDBJ databases">
        <title>Luteolibacter sp. GHJ8, whole genome shotgun sequencing project.</title>
        <authorList>
            <person name="Zhao G."/>
            <person name="Shen L."/>
        </authorList>
    </citation>
    <scope>NUCLEOTIDE SEQUENCE</scope>
    <source>
        <strain evidence="5">GHJ8</strain>
    </source>
</reference>
<feature type="transmembrane region" description="Helical" evidence="3">
    <location>
        <begin position="355"/>
        <end position="373"/>
    </location>
</feature>
<dbReference type="EMBL" id="JAPDDR010000006">
    <property type="protein sequence ID" value="MCW1914625.1"/>
    <property type="molecule type" value="Genomic_DNA"/>
</dbReference>
<feature type="transmembrane region" description="Helical" evidence="3">
    <location>
        <begin position="215"/>
        <end position="234"/>
    </location>
</feature>
<gene>
    <name evidence="5" type="ORF">OJ996_13640</name>
</gene>
<evidence type="ECO:0000256" key="3">
    <source>
        <dbReference type="SAM" id="Phobius"/>
    </source>
</evidence>
<feature type="compositionally biased region" description="Low complexity" evidence="2">
    <location>
        <begin position="494"/>
        <end position="505"/>
    </location>
</feature>
<feature type="region of interest" description="Disordered" evidence="2">
    <location>
        <begin position="483"/>
        <end position="505"/>
    </location>
</feature>
<evidence type="ECO:0000256" key="2">
    <source>
        <dbReference type="SAM" id="MobiDB-lite"/>
    </source>
</evidence>
<keyword evidence="1" id="KW-0249">Electron transport</keyword>
<dbReference type="PROSITE" id="PS50855">
    <property type="entry name" value="COX1"/>
    <property type="match status" value="1"/>
</dbReference>
<dbReference type="Proteomes" id="UP001165653">
    <property type="component" value="Unassembled WGS sequence"/>
</dbReference>
<feature type="transmembrane region" description="Helical" evidence="3">
    <location>
        <begin position="274"/>
        <end position="295"/>
    </location>
</feature>